<evidence type="ECO:0000313" key="1">
    <source>
        <dbReference type="EMBL" id="KAK2182034.1"/>
    </source>
</evidence>
<evidence type="ECO:0000313" key="2">
    <source>
        <dbReference type="Proteomes" id="UP001209878"/>
    </source>
</evidence>
<sequence>MWSGYSSDCDDYSSDCDDYSYGDSWTLKEIVSLATTSRVTCASLCMQTAECRGYSLHAGVCRLLRVEEAMGGLVGCESRTNFPGTTYLVSVVHNERSEKLGQCPYFSEWKPTGRDDGEGEWRAGRCVCPNGKRGVFCNFGKEHSGTGHQLSGESGLSFAVSLSP</sequence>
<organism evidence="1 2">
    <name type="scientific">Ridgeia piscesae</name>
    <name type="common">Tubeworm</name>
    <dbReference type="NCBI Taxonomy" id="27915"/>
    <lineage>
        <taxon>Eukaryota</taxon>
        <taxon>Metazoa</taxon>
        <taxon>Spiralia</taxon>
        <taxon>Lophotrochozoa</taxon>
        <taxon>Annelida</taxon>
        <taxon>Polychaeta</taxon>
        <taxon>Sedentaria</taxon>
        <taxon>Canalipalpata</taxon>
        <taxon>Sabellida</taxon>
        <taxon>Siboglinidae</taxon>
        <taxon>Ridgeia</taxon>
    </lineage>
</organism>
<accession>A0AAD9NVZ1</accession>
<dbReference type="EMBL" id="JAODUO010000369">
    <property type="protein sequence ID" value="KAK2182034.1"/>
    <property type="molecule type" value="Genomic_DNA"/>
</dbReference>
<reference evidence="1" key="1">
    <citation type="journal article" date="2023" name="Mol. Biol. Evol.">
        <title>Third-Generation Sequencing Reveals the Adaptive Role of the Epigenome in Three Deep-Sea Polychaetes.</title>
        <authorList>
            <person name="Perez M."/>
            <person name="Aroh O."/>
            <person name="Sun Y."/>
            <person name="Lan Y."/>
            <person name="Juniper S.K."/>
            <person name="Young C.R."/>
            <person name="Angers B."/>
            <person name="Qian P.Y."/>
        </authorList>
    </citation>
    <scope>NUCLEOTIDE SEQUENCE</scope>
    <source>
        <strain evidence="1">R07B-5</strain>
    </source>
</reference>
<dbReference type="AlphaFoldDB" id="A0AAD9NVZ1"/>
<dbReference type="Proteomes" id="UP001209878">
    <property type="component" value="Unassembled WGS sequence"/>
</dbReference>
<name>A0AAD9NVZ1_RIDPI</name>
<gene>
    <name evidence="1" type="ORF">NP493_369g01022</name>
</gene>
<evidence type="ECO:0008006" key="3">
    <source>
        <dbReference type="Google" id="ProtNLM"/>
    </source>
</evidence>
<comment type="caution">
    <text evidence="1">The sequence shown here is derived from an EMBL/GenBank/DDBJ whole genome shotgun (WGS) entry which is preliminary data.</text>
</comment>
<proteinExistence type="predicted"/>
<protein>
    <recommendedName>
        <fullName evidence="3">Apple domain-containing protein</fullName>
    </recommendedName>
</protein>
<keyword evidence="2" id="KW-1185">Reference proteome</keyword>